<sequence>MWKWNHRKPSLTRYGPQTKLKQASPGCVVLACWLAPEYLSSVGAWDEARHRGGQRRWSRITGRERGRVAGGVGWAESLAGWWAGQSDEISRGGEMDNNRM</sequence>
<evidence type="ECO:0000313" key="1">
    <source>
        <dbReference type="EMBL" id="CAD6238411.1"/>
    </source>
</evidence>
<organism evidence="1 2">
    <name type="scientific">Miscanthus lutarioriparius</name>
    <dbReference type="NCBI Taxonomy" id="422564"/>
    <lineage>
        <taxon>Eukaryota</taxon>
        <taxon>Viridiplantae</taxon>
        <taxon>Streptophyta</taxon>
        <taxon>Embryophyta</taxon>
        <taxon>Tracheophyta</taxon>
        <taxon>Spermatophyta</taxon>
        <taxon>Magnoliopsida</taxon>
        <taxon>Liliopsida</taxon>
        <taxon>Poales</taxon>
        <taxon>Poaceae</taxon>
        <taxon>PACMAD clade</taxon>
        <taxon>Panicoideae</taxon>
        <taxon>Andropogonodae</taxon>
        <taxon>Andropogoneae</taxon>
        <taxon>Saccharinae</taxon>
        <taxon>Miscanthus</taxon>
    </lineage>
</organism>
<dbReference type="AlphaFoldDB" id="A0A811PCP6"/>
<accession>A0A811PCP6</accession>
<keyword evidence="2" id="KW-1185">Reference proteome</keyword>
<dbReference type="EMBL" id="CAJGYO010000006">
    <property type="protein sequence ID" value="CAD6238411.1"/>
    <property type="molecule type" value="Genomic_DNA"/>
</dbReference>
<dbReference type="Proteomes" id="UP000604825">
    <property type="component" value="Unassembled WGS sequence"/>
</dbReference>
<proteinExistence type="predicted"/>
<name>A0A811PCP6_9POAL</name>
<reference evidence="1" key="1">
    <citation type="submission" date="2020-10" db="EMBL/GenBank/DDBJ databases">
        <authorList>
            <person name="Han B."/>
            <person name="Lu T."/>
            <person name="Zhao Q."/>
            <person name="Huang X."/>
            <person name="Zhao Y."/>
        </authorList>
    </citation>
    <scope>NUCLEOTIDE SEQUENCE</scope>
</reference>
<gene>
    <name evidence="1" type="ORF">NCGR_LOCUS25648</name>
</gene>
<dbReference type="PROSITE" id="PS51257">
    <property type="entry name" value="PROKAR_LIPOPROTEIN"/>
    <property type="match status" value="1"/>
</dbReference>
<evidence type="ECO:0000313" key="2">
    <source>
        <dbReference type="Proteomes" id="UP000604825"/>
    </source>
</evidence>
<protein>
    <submittedName>
        <fullName evidence="1">Uncharacterized protein</fullName>
    </submittedName>
</protein>
<comment type="caution">
    <text evidence="1">The sequence shown here is derived from an EMBL/GenBank/DDBJ whole genome shotgun (WGS) entry which is preliminary data.</text>
</comment>